<accession>A0A0B5DXV0</accession>
<dbReference type="Proteomes" id="UP000031521">
    <property type="component" value="Chromosome"/>
</dbReference>
<dbReference type="InterPro" id="IPR038404">
    <property type="entry name" value="TRAP_DctP_sf"/>
</dbReference>
<dbReference type="STRING" id="1208324.P73_0342"/>
<evidence type="ECO:0000256" key="2">
    <source>
        <dbReference type="ARBA" id="ARBA00022729"/>
    </source>
</evidence>
<dbReference type="HOGENOM" id="CLU_036176_2_0_5"/>
<keyword evidence="6" id="KW-1185">Reference proteome</keyword>
<gene>
    <name evidence="5" type="ORF">P73_0342</name>
</gene>
<feature type="chain" id="PRO_5002114124" evidence="4">
    <location>
        <begin position="26"/>
        <end position="349"/>
    </location>
</feature>
<evidence type="ECO:0000256" key="3">
    <source>
        <dbReference type="ARBA" id="ARBA00022764"/>
    </source>
</evidence>
<proteinExistence type="predicted"/>
<evidence type="ECO:0000256" key="4">
    <source>
        <dbReference type="SAM" id="SignalP"/>
    </source>
</evidence>
<keyword evidence="3" id="KW-0574">Periplasm</keyword>
<dbReference type="EMBL" id="CP004393">
    <property type="protein sequence ID" value="AJE45057.1"/>
    <property type="molecule type" value="Genomic_DNA"/>
</dbReference>
<dbReference type="PANTHER" id="PTHR33376">
    <property type="match status" value="1"/>
</dbReference>
<dbReference type="KEGG" id="cid:P73_0342"/>
<comment type="subcellular location">
    <subcellularLocation>
        <location evidence="1">Periplasm</location>
    </subcellularLocation>
</comment>
<dbReference type="InterPro" id="IPR018389">
    <property type="entry name" value="DctP_fam"/>
</dbReference>
<reference evidence="5 6" key="1">
    <citation type="journal article" date="2014" name="Int. J. Syst. Evol. Microbiol.">
        <title>Celeribacter indicus sp. nov., a polycyclic aromatic hydrocarbon-degrading bacterium from deep-sea sediment and reclassification of Huaishuia halophila as Celeribacter halophilus comb. nov.</title>
        <authorList>
            <person name="Lai Q."/>
            <person name="Cao J."/>
            <person name="Yuan J."/>
            <person name="Li F."/>
            <person name="Shao Z."/>
        </authorList>
    </citation>
    <scope>NUCLEOTIDE SEQUENCE [LARGE SCALE GENOMIC DNA]</scope>
    <source>
        <strain evidence="5">P73</strain>
    </source>
</reference>
<dbReference type="AlphaFoldDB" id="A0A0B5DXV0"/>
<evidence type="ECO:0000256" key="1">
    <source>
        <dbReference type="ARBA" id="ARBA00004418"/>
    </source>
</evidence>
<evidence type="ECO:0000313" key="6">
    <source>
        <dbReference type="Proteomes" id="UP000031521"/>
    </source>
</evidence>
<evidence type="ECO:0000313" key="5">
    <source>
        <dbReference type="EMBL" id="AJE45057.1"/>
    </source>
</evidence>
<sequence>MGRKIREIIAGIFIAIVMANAPVAAQDSQVTLRLAHWVPPGNTNDIGLHIWADAVTEASGGSIQFQFFPGQQLGKAADHYNMARDGISDLSWIAVSYSPGAFPIAGVTELPFFVGDAVAGSVEISDWYEEYAPTEMPDVKFCMMYVSTPGSIHSTVPIRVPDDLKGKRVRPVNERLSRLVSTLGGQVFQVTVPEMRDGLERGLFDTTFFRWKSIVDFHLTELLTYHLDMPMYVSHFALVMNRSAYERLSDDQKAVIDDHCNGAWAGKMAANWAGEEAEDGGRDAYYGQESQTVYAPSKDEIRQWKDAAAPLTEQWISEVAASGHTRKDPQVVLEELRNRLGSAGALVED</sequence>
<dbReference type="Gene3D" id="3.40.190.170">
    <property type="entry name" value="Bacterial extracellular solute-binding protein, family 7"/>
    <property type="match status" value="1"/>
</dbReference>
<dbReference type="GO" id="GO:0055085">
    <property type="term" value="P:transmembrane transport"/>
    <property type="evidence" value="ECO:0007669"/>
    <property type="project" value="InterPro"/>
</dbReference>
<dbReference type="CDD" id="cd13665">
    <property type="entry name" value="PBP2_TRAP_Dctp3_4"/>
    <property type="match status" value="1"/>
</dbReference>
<name>A0A0B5DXV0_9RHOB</name>
<dbReference type="Pfam" id="PF03480">
    <property type="entry name" value="DctP"/>
    <property type="match status" value="1"/>
</dbReference>
<protein>
    <submittedName>
        <fullName evidence="5">Family 7 extracellular solute-binding protein</fullName>
    </submittedName>
</protein>
<feature type="signal peptide" evidence="4">
    <location>
        <begin position="1"/>
        <end position="25"/>
    </location>
</feature>
<dbReference type="GO" id="GO:0042597">
    <property type="term" value="C:periplasmic space"/>
    <property type="evidence" value="ECO:0007669"/>
    <property type="project" value="UniProtKB-SubCell"/>
</dbReference>
<keyword evidence="2 4" id="KW-0732">Signal</keyword>
<organism evidence="5 6">
    <name type="scientific">Celeribacter indicus</name>
    <dbReference type="NCBI Taxonomy" id="1208324"/>
    <lineage>
        <taxon>Bacteria</taxon>
        <taxon>Pseudomonadati</taxon>
        <taxon>Pseudomonadota</taxon>
        <taxon>Alphaproteobacteria</taxon>
        <taxon>Rhodobacterales</taxon>
        <taxon>Roseobacteraceae</taxon>
        <taxon>Celeribacter</taxon>
    </lineage>
</organism>
<dbReference type="NCBIfam" id="NF037995">
    <property type="entry name" value="TRAP_S1"/>
    <property type="match status" value="1"/>
</dbReference>
<dbReference type="PANTHER" id="PTHR33376:SF15">
    <property type="entry name" value="BLL6794 PROTEIN"/>
    <property type="match status" value="1"/>
</dbReference>